<dbReference type="STRING" id="590646.G3B7Y2"/>
<feature type="compositionally biased region" description="Basic residues" evidence="1">
    <location>
        <begin position="1"/>
        <end position="11"/>
    </location>
</feature>
<evidence type="ECO:0000259" key="2">
    <source>
        <dbReference type="PROSITE" id="PS50174"/>
    </source>
</evidence>
<reference evidence="3 4" key="1">
    <citation type="journal article" date="2011" name="Proc. Natl. Acad. Sci. U.S.A.">
        <title>Comparative genomics of xylose-fermenting fungi for enhanced biofuel production.</title>
        <authorList>
            <person name="Wohlbach D.J."/>
            <person name="Kuo A."/>
            <person name="Sato T.K."/>
            <person name="Potts K.M."/>
            <person name="Salamov A.A."/>
            <person name="LaButti K.M."/>
            <person name="Sun H."/>
            <person name="Clum A."/>
            <person name="Pangilinan J.L."/>
            <person name="Lindquist E.A."/>
            <person name="Lucas S."/>
            <person name="Lapidus A."/>
            <person name="Jin M."/>
            <person name="Gunawan C."/>
            <person name="Balan V."/>
            <person name="Dale B.E."/>
            <person name="Jeffries T.W."/>
            <person name="Zinkel R."/>
            <person name="Barry K.W."/>
            <person name="Grigoriev I.V."/>
            <person name="Gasch A.P."/>
        </authorList>
    </citation>
    <scope>NUCLEOTIDE SEQUENCE [LARGE SCALE GENOMIC DNA]</scope>
    <source>
        <strain evidence="4">ATCC 10573 / BCRC 21748 / CBS 615 / JCM 9827 / NBRC 10315 / NRRL Y-1498 / VKM Y-70</strain>
    </source>
</reference>
<accession>G3B7Y2</accession>
<dbReference type="GO" id="GO:0003676">
    <property type="term" value="F:nucleic acid binding"/>
    <property type="evidence" value="ECO:0007669"/>
    <property type="project" value="InterPro"/>
</dbReference>
<dbReference type="InterPro" id="IPR000467">
    <property type="entry name" value="G_patch_dom"/>
</dbReference>
<name>G3B7Y2_CANTC</name>
<dbReference type="KEGG" id="cten:18249044"/>
<evidence type="ECO:0000256" key="1">
    <source>
        <dbReference type="SAM" id="MobiDB-lite"/>
    </source>
</evidence>
<gene>
    <name evidence="3" type="ORF">CANTEDRAFT_124678</name>
</gene>
<feature type="region of interest" description="Disordered" evidence="1">
    <location>
        <begin position="132"/>
        <end position="203"/>
    </location>
</feature>
<feature type="compositionally biased region" description="Basic and acidic residues" evidence="1">
    <location>
        <begin position="132"/>
        <end position="142"/>
    </location>
</feature>
<evidence type="ECO:0000313" key="4">
    <source>
        <dbReference type="Proteomes" id="UP000000707"/>
    </source>
</evidence>
<dbReference type="Pfam" id="PF01585">
    <property type="entry name" value="G-patch"/>
    <property type="match status" value="1"/>
</dbReference>
<dbReference type="AlphaFoldDB" id="G3B7Y2"/>
<dbReference type="HOGENOM" id="CLU_021974_1_0_1"/>
<evidence type="ECO:0000313" key="3">
    <source>
        <dbReference type="EMBL" id="EGV61685.1"/>
    </source>
</evidence>
<dbReference type="eggNOG" id="KOG0154">
    <property type="taxonomic scope" value="Eukaryota"/>
</dbReference>
<feature type="compositionally biased region" description="Basic and acidic residues" evidence="1">
    <location>
        <begin position="663"/>
        <end position="672"/>
    </location>
</feature>
<proteinExistence type="predicted"/>
<sequence length="745" mass="85100">MPARGRGRRGGGRGGRGRGNAKASGRFRNNNSKKQKSKGTSNNHRKPPSDAPELMDLSQGVYIPEVGGPKSSMRFLSRRPERSMMAEALYTGAHMDETMRLPLRKRPIEFVKAKEVYDPNNELQRKFKEVTLEETEENKIEEPEGIMDGNVSSEENATDEEGEVSVQEDVIREKETSKQISSDDDEISEYSSQESSDTKGTTPKEVEFVIDEEGDASIDVSGIPKPKVSLLMPTVPKHTEASSALEHDSTLTIGKVTLQTMINEHGEMETELMAINSLNKVAKSGFFDETLLRFESDSDEEEEVDYDSDPMGYRDYINQIMKQMKDEDDYDSSEYESDTNFDIMASSGEEEEPEEIQEQEDHQTEENPEYGFLEEDYNFDVSKISISNVRLGLQNQYYTCCPDINGTSDSVWLDEEEITSYVSENGVKAHRLKSFFKFLTKDLITDEKDQPYYSDVYISESSEDEEDVPGEEDDNLDDLVWFTKTMSQNPHELDLEPTKSIQTKGKGKKKRFDLDTFEMDSDLRQTLQEQYLSQREAKRLRKQAKDDKRIEEGIANNDLFLKYPYTLHIKDIRDEMEEFLHDGTRNRLKFPPLDPHGNKTISKMGECFNFKSKRCGGNGLHQFMEVVKSKRTFQYIPDYNKVYGILKQRPVFNRIDQKRPKDEIIERDGNKLKDRKRARDKGSNANVREGDIVGEKAPEIDSNNVGRRLLEMMGWSKGQGLGAVGNQGINEPVLAKVKMSKLGLK</sequence>
<dbReference type="OrthoDB" id="21470at2759"/>
<organism evidence="4">
    <name type="scientific">Candida tenuis (strain ATCC 10573 / BCRC 21748 / CBS 615 / JCM 9827 / NBRC 10315 / NRRL Y-1498 / VKM Y-70)</name>
    <name type="common">Yeast</name>
    <name type="synonym">Yamadazyma tenuis</name>
    <dbReference type="NCBI Taxonomy" id="590646"/>
    <lineage>
        <taxon>Eukaryota</taxon>
        <taxon>Fungi</taxon>
        <taxon>Dikarya</taxon>
        <taxon>Ascomycota</taxon>
        <taxon>Saccharomycotina</taxon>
        <taxon>Pichiomycetes</taxon>
        <taxon>Debaryomycetaceae</taxon>
        <taxon>Yamadazyma</taxon>
    </lineage>
</organism>
<feature type="region of interest" description="Disordered" evidence="1">
    <location>
        <begin position="346"/>
        <end position="366"/>
    </location>
</feature>
<dbReference type="EMBL" id="GL996527">
    <property type="protein sequence ID" value="EGV61685.1"/>
    <property type="molecule type" value="Genomic_DNA"/>
</dbReference>
<dbReference type="SMART" id="SM00443">
    <property type="entry name" value="G_patch"/>
    <property type="match status" value="1"/>
</dbReference>
<dbReference type="GeneID" id="18249044"/>
<feature type="compositionally biased region" description="Acidic residues" evidence="1">
    <location>
        <begin position="348"/>
        <end position="358"/>
    </location>
</feature>
<feature type="region of interest" description="Disordered" evidence="1">
    <location>
        <begin position="663"/>
        <end position="690"/>
    </location>
</feature>
<feature type="domain" description="G-patch" evidence="2">
    <location>
        <begin position="702"/>
        <end position="745"/>
    </location>
</feature>
<protein>
    <recommendedName>
        <fullName evidence="2">G-patch domain-containing protein</fullName>
    </recommendedName>
</protein>
<feature type="region of interest" description="Disordered" evidence="1">
    <location>
        <begin position="1"/>
        <end position="79"/>
    </location>
</feature>
<dbReference type="PROSITE" id="PS50174">
    <property type="entry name" value="G_PATCH"/>
    <property type="match status" value="1"/>
</dbReference>
<dbReference type="Proteomes" id="UP000000707">
    <property type="component" value="Unassembled WGS sequence"/>
</dbReference>
<dbReference type="InterPro" id="IPR051189">
    <property type="entry name" value="Splicing_assoc_domain"/>
</dbReference>
<dbReference type="PANTHER" id="PTHR14195">
    <property type="entry name" value="G PATCH DOMAIN CONTAINING PROTEIN 2"/>
    <property type="match status" value="1"/>
</dbReference>
<keyword evidence="4" id="KW-1185">Reference proteome</keyword>